<name>A0A1T1AYW4_RHOFE</name>
<dbReference type="STRING" id="28066.RF819_00030"/>
<comment type="caution">
    <text evidence="3">The sequence shown here is derived from an EMBL/GenBank/DDBJ whole genome shotgun (WGS) entry which is preliminary data.</text>
</comment>
<gene>
    <name evidence="4" type="ORF">RF819_00030</name>
    <name evidence="3" type="ORF">RF819_15465</name>
</gene>
<dbReference type="Gene3D" id="3.30.420.130">
    <property type="entry name" value="Dinitrogenase iron-molybdenum cofactor biosynthesis domain"/>
    <property type="match status" value="1"/>
</dbReference>
<accession>A0A1T1AYW4</accession>
<proteinExistence type="predicted"/>
<sequence length="132" mass="14210">MKIAVTSQNRTSITEHAGKCRKFWVYEVANRQVSGKQLLELPLAQSFHESAHAPEPQAPHPLEGVSLLITASAGDGLKARLRQKGMTVCVTSETNPDQAVAAWLQGTLPEVASAPQDCDCGHNHDHTHGHSA</sequence>
<keyword evidence="1" id="KW-0535">Nitrogen fixation</keyword>
<dbReference type="InterPro" id="IPR036105">
    <property type="entry name" value="DiNase_FeMo-co_biosyn_sf"/>
</dbReference>
<evidence type="ECO:0000313" key="4">
    <source>
        <dbReference type="EMBL" id="OOV11108.1"/>
    </source>
</evidence>
<dbReference type="SUPFAM" id="SSF53146">
    <property type="entry name" value="Nitrogenase accessory factor-like"/>
    <property type="match status" value="1"/>
</dbReference>
<evidence type="ECO:0000256" key="1">
    <source>
        <dbReference type="ARBA" id="ARBA00023231"/>
    </source>
</evidence>
<evidence type="ECO:0000313" key="5">
    <source>
        <dbReference type="Proteomes" id="UP000190750"/>
    </source>
</evidence>
<dbReference type="EMBL" id="MTJN01000002">
    <property type="protein sequence ID" value="OOV09183.1"/>
    <property type="molecule type" value="Genomic_DNA"/>
</dbReference>
<dbReference type="Pfam" id="PF02579">
    <property type="entry name" value="Nitro_FeMo-Co"/>
    <property type="match status" value="1"/>
</dbReference>
<feature type="domain" description="Dinitrogenase iron-molybdenum cofactor biosynthesis" evidence="2">
    <location>
        <begin position="12"/>
        <end position="104"/>
    </location>
</feature>
<evidence type="ECO:0000313" key="3">
    <source>
        <dbReference type="EMBL" id="OOV09183.1"/>
    </source>
</evidence>
<dbReference type="AlphaFoldDB" id="A0A1T1AYW4"/>
<dbReference type="Proteomes" id="UP000190750">
    <property type="component" value="Unassembled WGS sequence"/>
</dbReference>
<organism evidence="3 5">
    <name type="scientific">Rhodoferax fermentans</name>
    <dbReference type="NCBI Taxonomy" id="28066"/>
    <lineage>
        <taxon>Bacteria</taxon>
        <taxon>Pseudomonadati</taxon>
        <taxon>Pseudomonadota</taxon>
        <taxon>Betaproteobacteria</taxon>
        <taxon>Burkholderiales</taxon>
        <taxon>Comamonadaceae</taxon>
        <taxon>Rhodoferax</taxon>
    </lineage>
</organism>
<protein>
    <recommendedName>
        <fullName evidence="2">Dinitrogenase iron-molybdenum cofactor biosynthesis domain-containing protein</fullName>
    </recommendedName>
</protein>
<dbReference type="InterPro" id="IPR003731">
    <property type="entry name" value="Di-Nase_FeMo-co_biosynth"/>
</dbReference>
<evidence type="ECO:0000259" key="2">
    <source>
        <dbReference type="Pfam" id="PF02579"/>
    </source>
</evidence>
<dbReference type="EMBL" id="MTJN01000001">
    <property type="protein sequence ID" value="OOV11108.1"/>
    <property type="molecule type" value="Genomic_DNA"/>
</dbReference>
<reference evidence="3 5" key="1">
    <citation type="submission" date="2017-01" db="EMBL/GenBank/DDBJ databases">
        <title>Genome sequencing of Rhodoferax fermentans JCM 7819.</title>
        <authorList>
            <person name="Kim Y.J."/>
            <person name="Farh M.E.-A."/>
            <person name="Yang D.-C."/>
        </authorList>
    </citation>
    <scope>NUCLEOTIDE SEQUENCE [LARGE SCALE GENOMIC DNA]</scope>
    <source>
        <strain evidence="3 5">JCM 7819</strain>
    </source>
</reference>
<keyword evidence="5" id="KW-1185">Reference proteome</keyword>